<dbReference type="NCBIfam" id="NF003915">
    <property type="entry name" value="PRK05441.1"/>
    <property type="match status" value="1"/>
</dbReference>
<dbReference type="InterPro" id="IPR005488">
    <property type="entry name" value="Etherase_MurQ"/>
</dbReference>
<dbReference type="InterPro" id="IPR001347">
    <property type="entry name" value="SIS_dom"/>
</dbReference>
<accession>A0A964T5V8</accession>
<evidence type="ECO:0000313" key="4">
    <source>
        <dbReference type="EMBL" id="MYZ48990.1"/>
    </source>
</evidence>
<dbReference type="SUPFAM" id="SSF53697">
    <property type="entry name" value="SIS domain"/>
    <property type="match status" value="1"/>
</dbReference>
<evidence type="ECO:0000256" key="1">
    <source>
        <dbReference type="ARBA" id="ARBA00023239"/>
    </source>
</evidence>
<dbReference type="GO" id="GO:0009254">
    <property type="term" value="P:peptidoglycan turnover"/>
    <property type="evidence" value="ECO:0007669"/>
    <property type="project" value="TreeGrafter"/>
</dbReference>
<dbReference type="GO" id="GO:0016803">
    <property type="term" value="F:ether hydrolase activity"/>
    <property type="evidence" value="ECO:0007669"/>
    <property type="project" value="TreeGrafter"/>
</dbReference>
<dbReference type="GO" id="GO:0046348">
    <property type="term" value="P:amino sugar catabolic process"/>
    <property type="evidence" value="ECO:0007669"/>
    <property type="project" value="InterPro"/>
</dbReference>
<gene>
    <name evidence="4" type="ORF">E4O86_14840</name>
</gene>
<comment type="caution">
    <text evidence="4">The sequence shown here is derived from an EMBL/GenBank/DDBJ whole genome shotgun (WGS) entry which is preliminary data.</text>
</comment>
<dbReference type="InterPro" id="IPR005486">
    <property type="entry name" value="Glucokinase_regulatory_CS"/>
</dbReference>
<dbReference type="RefSeq" id="WP_161141335.1">
    <property type="nucleotide sequence ID" value="NZ_SPKJ01000056.1"/>
</dbReference>
<protein>
    <submittedName>
        <fullName evidence="4">N-acetylmuramic acid 6-phosphate etherase</fullName>
    </submittedName>
</protein>
<dbReference type="GO" id="GO:0097367">
    <property type="term" value="F:carbohydrate derivative binding"/>
    <property type="evidence" value="ECO:0007669"/>
    <property type="project" value="InterPro"/>
</dbReference>
<sequence length="301" mass="31119">METERLSPRYRGIDGWEPSDMFDALAEGQFAAVAAVRCARAEIVRAALATAARLSDGGRLAYAGAGTSGRLAVQDGAELMPTFGWPAERLVVIMAGGERALTEAVEGAEDQPAEAERRVAEAGIGPADVLIGVAASGTTAFTLACVREAGRRGAVTVGIASNAGTPLLAAADHPILLDTGAEPIAGSTRLKAGTAQKIALNVLSSMVMIRLGRVHEGLMVEVQPVNAKLVARSEDMLSLLTDRSREDVRAALHEAGGRVKLAALLLRGCGLAEAEALLERSGGRLRAALEVLEGGTARQAP</sequence>
<dbReference type="PROSITE" id="PS51464">
    <property type="entry name" value="SIS"/>
    <property type="match status" value="1"/>
</dbReference>
<dbReference type="Pfam" id="PF22645">
    <property type="entry name" value="GKRP_SIS_N"/>
    <property type="match status" value="1"/>
</dbReference>
<dbReference type="PANTHER" id="PTHR10088:SF4">
    <property type="entry name" value="GLUCOKINASE REGULATORY PROTEIN"/>
    <property type="match status" value="1"/>
</dbReference>
<dbReference type="Gene3D" id="1.10.8.1080">
    <property type="match status" value="1"/>
</dbReference>
<dbReference type="AlphaFoldDB" id="A0A964T5V8"/>
<dbReference type="Proteomes" id="UP000773614">
    <property type="component" value="Unassembled WGS sequence"/>
</dbReference>
<evidence type="ECO:0000313" key="5">
    <source>
        <dbReference type="Proteomes" id="UP000773614"/>
    </source>
</evidence>
<dbReference type="InterPro" id="IPR040190">
    <property type="entry name" value="MURQ/GCKR"/>
</dbReference>
<dbReference type="PROSITE" id="PS01272">
    <property type="entry name" value="GCKR"/>
    <property type="match status" value="1"/>
</dbReference>
<proteinExistence type="predicted"/>
<dbReference type="Gene3D" id="3.40.50.10490">
    <property type="entry name" value="Glucose-6-phosphate isomerase like protein, domain 1"/>
    <property type="match status" value="1"/>
</dbReference>
<name>A0A964T5V8_9HYPH</name>
<reference evidence="4" key="1">
    <citation type="submission" date="2019-03" db="EMBL/GenBank/DDBJ databases">
        <title>Afifella sp. nov., isolated from activated sludge.</title>
        <authorList>
            <person name="Li Q."/>
            <person name="Liu Y."/>
        </authorList>
    </citation>
    <scope>NUCLEOTIDE SEQUENCE</scope>
    <source>
        <strain evidence="4">L72</strain>
    </source>
</reference>
<keyword evidence="2" id="KW-0119">Carbohydrate metabolism</keyword>
<dbReference type="EMBL" id="SPKJ01000056">
    <property type="protein sequence ID" value="MYZ48990.1"/>
    <property type="molecule type" value="Genomic_DNA"/>
</dbReference>
<keyword evidence="1" id="KW-0456">Lyase</keyword>
<evidence type="ECO:0000259" key="3">
    <source>
        <dbReference type="PROSITE" id="PS51464"/>
    </source>
</evidence>
<feature type="domain" description="SIS" evidence="3">
    <location>
        <begin position="50"/>
        <end position="213"/>
    </location>
</feature>
<keyword evidence="5" id="KW-1185">Reference proteome</keyword>
<organism evidence="4 5">
    <name type="scientific">Propylenella binzhouense</name>
    <dbReference type="NCBI Taxonomy" id="2555902"/>
    <lineage>
        <taxon>Bacteria</taxon>
        <taxon>Pseudomonadati</taxon>
        <taxon>Pseudomonadota</taxon>
        <taxon>Alphaproteobacteria</taxon>
        <taxon>Hyphomicrobiales</taxon>
        <taxon>Propylenellaceae</taxon>
        <taxon>Propylenella</taxon>
    </lineage>
</organism>
<evidence type="ECO:0000256" key="2">
    <source>
        <dbReference type="ARBA" id="ARBA00023277"/>
    </source>
</evidence>
<dbReference type="InterPro" id="IPR046348">
    <property type="entry name" value="SIS_dom_sf"/>
</dbReference>
<dbReference type="GO" id="GO:0016835">
    <property type="term" value="F:carbon-oxygen lyase activity"/>
    <property type="evidence" value="ECO:0007669"/>
    <property type="project" value="InterPro"/>
</dbReference>
<dbReference type="PANTHER" id="PTHR10088">
    <property type="entry name" value="GLUCOKINASE REGULATORY PROTEIN"/>
    <property type="match status" value="1"/>
</dbReference>
<dbReference type="OrthoDB" id="9813395at2"/>
<dbReference type="CDD" id="cd05007">
    <property type="entry name" value="SIS_Etherase"/>
    <property type="match status" value="1"/>
</dbReference>